<gene>
    <name evidence="11" type="ORF">GSLYS_00014111001</name>
</gene>
<feature type="region of interest" description="Disordered" evidence="10">
    <location>
        <begin position="486"/>
        <end position="557"/>
    </location>
</feature>
<evidence type="ECO:0000256" key="7">
    <source>
        <dbReference type="ARBA" id="ARBA00034139"/>
    </source>
</evidence>
<dbReference type="Pfam" id="PF13432">
    <property type="entry name" value="TPR_16"/>
    <property type="match status" value="1"/>
</dbReference>
<evidence type="ECO:0000313" key="12">
    <source>
        <dbReference type="Proteomes" id="UP001497497"/>
    </source>
</evidence>
<dbReference type="Pfam" id="PF13176">
    <property type="entry name" value="TPR_7"/>
    <property type="match status" value="1"/>
</dbReference>
<evidence type="ECO:0000256" key="2">
    <source>
        <dbReference type="ARBA" id="ARBA00022490"/>
    </source>
</evidence>
<dbReference type="Gene3D" id="1.25.40.10">
    <property type="entry name" value="Tetratricopeptide repeat domain"/>
    <property type="match status" value="2"/>
</dbReference>
<dbReference type="EMBL" id="CAXITT010000383">
    <property type="protein sequence ID" value="CAL1540462.1"/>
    <property type="molecule type" value="Genomic_DNA"/>
</dbReference>
<evidence type="ECO:0000256" key="10">
    <source>
        <dbReference type="SAM" id="MobiDB-lite"/>
    </source>
</evidence>
<dbReference type="InterPro" id="IPR040111">
    <property type="entry name" value="ODAD4"/>
</dbReference>
<keyword evidence="4 9" id="KW-0802">TPR repeat</keyword>
<protein>
    <recommendedName>
        <fullName evidence="7">Outer dynein arm-docking complex subunit 4</fullName>
    </recommendedName>
    <alternativeName>
        <fullName evidence="8">Tetratricopeptide repeat protein 25</fullName>
    </alternativeName>
</protein>
<keyword evidence="2" id="KW-0963">Cytoplasm</keyword>
<evidence type="ECO:0000256" key="9">
    <source>
        <dbReference type="PROSITE-ProRule" id="PRU00339"/>
    </source>
</evidence>
<dbReference type="InterPro" id="IPR011990">
    <property type="entry name" value="TPR-like_helical_dom_sf"/>
</dbReference>
<comment type="subcellular location">
    <subcellularLocation>
        <location evidence="1">Cytoplasm</location>
        <location evidence="1">Cytoskeleton</location>
        <location evidence="1">Cilium axoneme</location>
    </subcellularLocation>
</comment>
<name>A0AAV2I1E2_LYMST</name>
<organism evidence="11 12">
    <name type="scientific">Lymnaea stagnalis</name>
    <name type="common">Great pond snail</name>
    <name type="synonym">Helix stagnalis</name>
    <dbReference type="NCBI Taxonomy" id="6523"/>
    <lineage>
        <taxon>Eukaryota</taxon>
        <taxon>Metazoa</taxon>
        <taxon>Spiralia</taxon>
        <taxon>Lophotrochozoa</taxon>
        <taxon>Mollusca</taxon>
        <taxon>Gastropoda</taxon>
        <taxon>Heterobranchia</taxon>
        <taxon>Euthyneura</taxon>
        <taxon>Panpulmonata</taxon>
        <taxon>Hygrophila</taxon>
        <taxon>Lymnaeoidea</taxon>
        <taxon>Lymnaeidae</taxon>
        <taxon>Lymnaea</taxon>
    </lineage>
</organism>
<dbReference type="Pfam" id="PF13181">
    <property type="entry name" value="TPR_8"/>
    <property type="match status" value="1"/>
</dbReference>
<evidence type="ECO:0000256" key="4">
    <source>
        <dbReference type="ARBA" id="ARBA00022803"/>
    </source>
</evidence>
<dbReference type="SMART" id="SM00028">
    <property type="entry name" value="TPR"/>
    <property type="match status" value="6"/>
</dbReference>
<dbReference type="PROSITE" id="PS50005">
    <property type="entry name" value="TPR"/>
    <property type="match status" value="1"/>
</dbReference>
<keyword evidence="3" id="KW-0677">Repeat</keyword>
<dbReference type="SUPFAM" id="SSF48452">
    <property type="entry name" value="TPR-like"/>
    <property type="match status" value="1"/>
</dbReference>
<dbReference type="GO" id="GO:0005930">
    <property type="term" value="C:axoneme"/>
    <property type="evidence" value="ECO:0007669"/>
    <property type="project" value="UniProtKB-SubCell"/>
</dbReference>
<dbReference type="InterPro" id="IPR019734">
    <property type="entry name" value="TPR_rpt"/>
</dbReference>
<feature type="repeat" description="TPR" evidence="9">
    <location>
        <begin position="14"/>
        <end position="47"/>
    </location>
</feature>
<reference evidence="11 12" key="1">
    <citation type="submission" date="2024-04" db="EMBL/GenBank/DDBJ databases">
        <authorList>
            <consortium name="Genoscope - CEA"/>
            <person name="William W."/>
        </authorList>
    </citation>
    <scope>NUCLEOTIDE SEQUENCE [LARGE SCALE GENOMIC DNA]</scope>
</reference>
<dbReference type="PANTHER" id="PTHR23040:SF1">
    <property type="entry name" value="OUTER DYNEIN ARM-DOCKING COMPLEX SUBUNIT 4"/>
    <property type="match status" value="1"/>
</dbReference>
<comment type="caution">
    <text evidence="11">The sequence shown here is derived from an EMBL/GenBank/DDBJ whole genome shotgun (WGS) entry which is preliminary data.</text>
</comment>
<evidence type="ECO:0000256" key="6">
    <source>
        <dbReference type="ARBA" id="ARBA00023273"/>
    </source>
</evidence>
<proteinExistence type="predicted"/>
<evidence type="ECO:0000256" key="5">
    <source>
        <dbReference type="ARBA" id="ARBA00023212"/>
    </source>
</evidence>
<feature type="compositionally biased region" description="Polar residues" evidence="10">
    <location>
        <begin position="501"/>
        <end position="512"/>
    </location>
</feature>
<evidence type="ECO:0000256" key="1">
    <source>
        <dbReference type="ARBA" id="ARBA00004430"/>
    </source>
</evidence>
<evidence type="ECO:0000256" key="3">
    <source>
        <dbReference type="ARBA" id="ARBA00022737"/>
    </source>
</evidence>
<dbReference type="PANTHER" id="PTHR23040">
    <property type="match status" value="1"/>
</dbReference>
<accession>A0AAV2I1E2</accession>
<keyword evidence="5" id="KW-0206">Cytoskeleton</keyword>
<keyword evidence="6" id="KW-0966">Cell projection</keyword>
<keyword evidence="12" id="KW-1185">Reference proteome</keyword>
<sequence>MFKIDEPETIAGTFDLYKAQAAAHFRHGDYHQSIDSLTTALQLKPDDRMCLVNRSKCHLMLGNTSKALQDAEASLAENKNYHRGMFQKAEVLYNAGDFEFALVYYHRGNRLRPELLEFRLGIQKAQEAIINCVGTPDRVKLNTTGDLSFFTAQDEKRKRKGFSSSCGKRPQVIAKKKKEKSGNETTIRQMLGELYGDRQYLEKLLKETDNNSMTGKRIIRQVQEGLSYLDTRTEFWQQVKPMYARKYEARLALNRGRSMKTSPYDYIIAELEKIDKMMTDQNYDAALKKTQRVMATLDSMTEIQLPNKMTFKAHLHSLMGNAYLEQSDYANAAVQHQLDLTLGEEHVIEDAECRALDNLGRVYARSGKFQKAIDVWERKLPRSKGILETTWLCHELGRCYLELGEAKSAKEYGERALAAAEEAGDDRWQLHALVLISQAEVKAKRLASSLISFERAFEMAGLLMDEEAQVAIKRAIDEVNIKITEREIDGGEEREGHRISQDPQTEASNGPTQDMPPGSSAQHSSGETKMDDSSAAAAAPGQETDQSTMAEELPTEN</sequence>
<dbReference type="Proteomes" id="UP001497497">
    <property type="component" value="Unassembled WGS sequence"/>
</dbReference>
<feature type="compositionally biased region" description="Basic and acidic residues" evidence="10">
    <location>
        <begin position="486"/>
        <end position="500"/>
    </location>
</feature>
<dbReference type="FunFam" id="1.25.40.10:FF:000795">
    <property type="entry name" value="Tetratricopeptide repeat protein 25"/>
    <property type="match status" value="1"/>
</dbReference>
<dbReference type="AlphaFoldDB" id="A0AAV2I1E2"/>
<evidence type="ECO:0000256" key="8">
    <source>
        <dbReference type="ARBA" id="ARBA00034143"/>
    </source>
</evidence>
<evidence type="ECO:0000313" key="11">
    <source>
        <dbReference type="EMBL" id="CAL1540462.1"/>
    </source>
</evidence>